<reference evidence="7" key="2">
    <citation type="submission" date="2020-06" db="EMBL/GenBank/DDBJ databases">
        <authorList>
            <person name="Sheffer M."/>
        </authorList>
    </citation>
    <scope>NUCLEOTIDE SEQUENCE</scope>
</reference>
<evidence type="ECO:0000256" key="2">
    <source>
        <dbReference type="ARBA" id="ARBA00022737"/>
    </source>
</evidence>
<feature type="domain" description="Sushi" evidence="6">
    <location>
        <begin position="1029"/>
        <end position="1087"/>
    </location>
</feature>
<keyword evidence="3 5" id="KW-1015">Disulfide bond</keyword>
<gene>
    <name evidence="7" type="ORF">HNY73_006493</name>
</gene>
<dbReference type="Pfam" id="PF00084">
    <property type="entry name" value="Sushi"/>
    <property type="match status" value="10"/>
</dbReference>
<dbReference type="InterPro" id="IPR035976">
    <property type="entry name" value="Sushi/SCR/CCP_sf"/>
</dbReference>
<evidence type="ECO:0000259" key="6">
    <source>
        <dbReference type="PROSITE" id="PS50923"/>
    </source>
</evidence>
<feature type="domain" description="Sushi" evidence="6">
    <location>
        <begin position="1144"/>
        <end position="1202"/>
    </location>
</feature>
<keyword evidence="8" id="KW-1185">Reference proteome</keyword>
<feature type="domain" description="Sushi" evidence="6">
    <location>
        <begin position="453"/>
        <end position="512"/>
    </location>
</feature>
<dbReference type="InterPro" id="IPR000436">
    <property type="entry name" value="Sushi_SCR_CCP_dom"/>
</dbReference>
<feature type="disulfide bond" evidence="5">
    <location>
        <begin position="483"/>
        <end position="510"/>
    </location>
</feature>
<name>A0A8T0FG74_ARGBR</name>
<dbReference type="PANTHER" id="PTHR19325">
    <property type="entry name" value="COMPLEMENT COMPONENT-RELATED SUSHI DOMAIN-CONTAINING"/>
    <property type="match status" value="1"/>
</dbReference>
<evidence type="ECO:0000313" key="8">
    <source>
        <dbReference type="Proteomes" id="UP000807504"/>
    </source>
</evidence>
<comment type="caution">
    <text evidence="7">The sequence shown here is derived from an EMBL/GenBank/DDBJ whole genome shotgun (WGS) entry which is preliminary data.</text>
</comment>
<feature type="domain" description="Sushi" evidence="6">
    <location>
        <begin position="569"/>
        <end position="627"/>
    </location>
</feature>
<keyword evidence="1 5" id="KW-0768">Sushi</keyword>
<feature type="domain" description="Sushi" evidence="6">
    <location>
        <begin position="628"/>
        <end position="686"/>
    </location>
</feature>
<evidence type="ECO:0000256" key="4">
    <source>
        <dbReference type="ARBA" id="ARBA00023180"/>
    </source>
</evidence>
<protein>
    <submittedName>
        <fullName evidence="7">Sushi like protein</fullName>
    </submittedName>
</protein>
<reference evidence="7" key="1">
    <citation type="journal article" date="2020" name="bioRxiv">
        <title>Chromosome-level reference genome of the European wasp spider Argiope bruennichi: a resource for studies on range expansion and evolutionary adaptation.</title>
        <authorList>
            <person name="Sheffer M.M."/>
            <person name="Hoppe A."/>
            <person name="Krehenwinkel H."/>
            <person name="Uhl G."/>
            <person name="Kuss A.W."/>
            <person name="Jensen L."/>
            <person name="Jensen C."/>
            <person name="Gillespie R.G."/>
            <person name="Hoff K.J."/>
            <person name="Prost S."/>
        </authorList>
    </citation>
    <scope>NUCLEOTIDE SEQUENCE</scope>
</reference>
<dbReference type="PROSITE" id="PS50923">
    <property type="entry name" value="SUSHI"/>
    <property type="match status" value="10"/>
</dbReference>
<dbReference type="InterPro" id="IPR050350">
    <property type="entry name" value="Compl-Cell_Adhes-Reg"/>
</dbReference>
<feature type="domain" description="Sushi" evidence="6">
    <location>
        <begin position="330"/>
        <end position="384"/>
    </location>
</feature>
<dbReference type="SUPFAM" id="SSF57535">
    <property type="entry name" value="Complement control module/SCR domain"/>
    <property type="match status" value="13"/>
</dbReference>
<dbReference type="SMART" id="SM00032">
    <property type="entry name" value="CCP"/>
    <property type="match status" value="18"/>
</dbReference>
<dbReference type="PANTHER" id="PTHR19325:SF560">
    <property type="entry name" value="SUSHI, VON WILLEBRAND FACTOR TYPE A, EGF AND PENTRAXIN DOMAIN-CONTAINING PROTEIN 1"/>
    <property type="match status" value="1"/>
</dbReference>
<accession>A0A8T0FG74</accession>
<feature type="disulfide bond" evidence="5">
    <location>
        <begin position="455"/>
        <end position="498"/>
    </location>
</feature>
<proteinExistence type="predicted"/>
<organism evidence="7 8">
    <name type="scientific">Argiope bruennichi</name>
    <name type="common">Wasp spider</name>
    <name type="synonym">Aranea bruennichi</name>
    <dbReference type="NCBI Taxonomy" id="94029"/>
    <lineage>
        <taxon>Eukaryota</taxon>
        <taxon>Metazoa</taxon>
        <taxon>Ecdysozoa</taxon>
        <taxon>Arthropoda</taxon>
        <taxon>Chelicerata</taxon>
        <taxon>Arachnida</taxon>
        <taxon>Araneae</taxon>
        <taxon>Araneomorphae</taxon>
        <taxon>Entelegynae</taxon>
        <taxon>Araneoidea</taxon>
        <taxon>Araneidae</taxon>
        <taxon>Argiope</taxon>
    </lineage>
</organism>
<sequence length="1317" mass="146073">MNKNQLKPPKKLLSKAKDFSDSTPRMQLLRAYLCRPSDLPDGVNLIGTCNHPRQKGCKVICEVNGTVVWKETVNCLHSKKWSSLPPCRALELLRCSKSNEFSQTSPLACVKIHIAIPGANLAMKAICPDILRLFFVFGNCSSVSGTKCAINCNGFVLLCLVNSKWSPKCSLPVPSLCPELTFGDLLNCSRIEGVSCKVRCPNGKLADEEAICLSTLEWSPLPDCRYRRQCATQKLPDKIRFLVPSCQSSNSHHCKVGCSVSSRLVAVQDAECTPWGEWRGLPDCKNLPILFSDSINQKKRCANRRDKCIRCEGRSNIRCSSSKTHKRDIPLCSPLPQRFELSGACSRMVGSICIVHCKNGNLEGNKTIFCFLTGQWSELPLCLQRNATCPRKVSPFLSFVSNCSFVEGAKCQVRCQKDYVLTGLHIITCGNDSWKYVPKCFPEVLSPYKALKVECRFPPLLHSSLKIVGSCSPKGGMSCDVACKDESATLRGPNATTCLSPGHWTDTKFCIGGEPFCLEPILSKYLEAIENCSDKIVGSMCQVRCRARPDINFTMICKNGLKWSAPPKCACPEPSLKIGMELIEKCKNKQPSESCSVKCKHGFSMNGKGIIICNDELKWTSMAFCTKILCEKPEVGNMLIFKKECMSKSPGDSCRLECRKGGKLLGHSKIQCTDAKHWTKPPKCACPLPILDESLKTNHNCNEILPGQKCFLNCKDNSLIMNKRFITCQKDLSWSKAPECEKKLCPNPKLSDGLTFVEDCSSKEPNEHCNIECQEKGKIFGTNYIACINATHWSSQPLCFCPIPILAIFLTAKGDCRNKLPGQKCHLTCKRDMTLIGDAFIRCQKNMTWTKEPICKIIHCEKKKLPSFLQYAGDCTAVSPGETCFLKCKNGGNLIGPKFITCKIGLLWTSLPTCSCSIPNLSEDLSTTENCNNKTIGEKCHLLCKKHFSLIGENFMKCQKNRQWTTPPTCKKMFCSKLKLPKILAFKEDCSSKSPGDYCSVTCKGNGKIVGHQRVMCINEKKWTALPKCSCPHPKAHSNLVTSEDCSNKFPGQRCSLKCKGNHVIYGKSYIICGKDTQWSSMPSCQTVHCSFQKLPEILSYASDCSSKSPGESCLLKCSEGGKLIGANKITCLNKTSWSPFPICTCPVPHLVDNLSAIEPCQGKTVGEKCHLTCKSSLLLIGRHFIICQKNTRWSSMPRCRKIFCPKPRIRNDLELLEYCSSKKVGEKCKLKCKEEEITSISITCIKAKGILIWTPSPQCACPKPMLAEGLYASEDCSRKVPGDKCRLACSKNLTLIGKGFITCENSTKWSLLPKCS</sequence>
<evidence type="ECO:0000256" key="1">
    <source>
        <dbReference type="ARBA" id="ARBA00022659"/>
    </source>
</evidence>
<dbReference type="Proteomes" id="UP000807504">
    <property type="component" value="Unassembled WGS sequence"/>
</dbReference>
<feature type="domain" description="Sushi" evidence="6">
    <location>
        <begin position="914"/>
        <end position="972"/>
    </location>
</feature>
<feature type="domain" description="Sushi" evidence="6">
    <location>
        <begin position="743"/>
        <end position="801"/>
    </location>
</feature>
<feature type="domain" description="Sushi" evidence="6">
    <location>
        <begin position="1260"/>
        <end position="1317"/>
    </location>
</feature>
<evidence type="ECO:0000313" key="7">
    <source>
        <dbReference type="EMBL" id="KAF8788449.1"/>
    </source>
</evidence>
<comment type="caution">
    <text evidence="5">Lacks conserved residue(s) required for the propagation of feature annotation.</text>
</comment>
<dbReference type="Gene3D" id="2.10.70.10">
    <property type="entry name" value="Complement Module, domain 1"/>
    <property type="match status" value="10"/>
</dbReference>
<keyword evidence="2" id="KW-0677">Repeat</keyword>
<evidence type="ECO:0000256" key="3">
    <source>
        <dbReference type="ARBA" id="ARBA00023157"/>
    </source>
</evidence>
<feature type="domain" description="Sushi" evidence="6">
    <location>
        <begin position="387"/>
        <end position="442"/>
    </location>
</feature>
<keyword evidence="4" id="KW-0325">Glycoprotein</keyword>
<dbReference type="EMBL" id="JABXBU010000012">
    <property type="protein sequence ID" value="KAF8788449.1"/>
    <property type="molecule type" value="Genomic_DNA"/>
</dbReference>
<dbReference type="CDD" id="cd00033">
    <property type="entry name" value="CCP"/>
    <property type="match status" value="6"/>
</dbReference>
<evidence type="ECO:0000256" key="5">
    <source>
        <dbReference type="PROSITE-ProRule" id="PRU00302"/>
    </source>
</evidence>